<dbReference type="STRING" id="105984.A0A427Y9E5"/>
<dbReference type="Pfam" id="PF14429">
    <property type="entry name" value="DOCK-C2"/>
    <property type="match status" value="1"/>
</dbReference>
<dbReference type="InterPro" id="IPR042455">
    <property type="entry name" value="DOCK_N_sub1"/>
</dbReference>
<dbReference type="PANTHER" id="PTHR45653:SF10">
    <property type="entry name" value="MYOBLAST CITY, ISOFORM B"/>
    <property type="match status" value="1"/>
</dbReference>
<feature type="compositionally biased region" description="Polar residues" evidence="6">
    <location>
        <begin position="2104"/>
        <end position="2120"/>
    </location>
</feature>
<protein>
    <recommendedName>
        <fullName evidence="11">Dedicator of cytokinesis</fullName>
    </recommendedName>
</protein>
<dbReference type="Pfam" id="PF23554">
    <property type="entry name" value="TPR_DOCK"/>
    <property type="match status" value="2"/>
</dbReference>
<keyword evidence="2" id="KW-0963">Cytoplasm</keyword>
<evidence type="ECO:0000256" key="2">
    <source>
        <dbReference type="ARBA" id="ARBA00022490"/>
    </source>
</evidence>
<dbReference type="InterPro" id="IPR032376">
    <property type="entry name" value="DOCK_N"/>
</dbReference>
<feature type="region of interest" description="Disordered" evidence="6">
    <location>
        <begin position="38"/>
        <end position="68"/>
    </location>
</feature>
<evidence type="ECO:0000256" key="1">
    <source>
        <dbReference type="ARBA" id="ARBA00004496"/>
    </source>
</evidence>
<accession>A0A427Y9E5</accession>
<evidence type="ECO:0000313" key="10">
    <source>
        <dbReference type="Proteomes" id="UP000279236"/>
    </source>
</evidence>
<dbReference type="GO" id="GO:0007264">
    <property type="term" value="P:small GTPase-mediated signal transduction"/>
    <property type="evidence" value="ECO:0007669"/>
    <property type="project" value="InterPro"/>
</dbReference>
<keyword evidence="3" id="KW-0597">Phosphoprotein</keyword>
<dbReference type="Gene3D" id="1.20.58.740">
    <property type="match status" value="1"/>
</dbReference>
<dbReference type="PROSITE" id="PS51651">
    <property type="entry name" value="DOCKER"/>
    <property type="match status" value="1"/>
</dbReference>
<feature type="coiled-coil region" evidence="5">
    <location>
        <begin position="168"/>
        <end position="195"/>
    </location>
</feature>
<dbReference type="InterPro" id="IPR043161">
    <property type="entry name" value="DOCK_C_lobe_A"/>
</dbReference>
<proteinExistence type="inferred from homology"/>
<dbReference type="PROSITE" id="PS51650">
    <property type="entry name" value="C2_DOCK"/>
    <property type="match status" value="1"/>
</dbReference>
<evidence type="ECO:0000256" key="4">
    <source>
        <dbReference type="PROSITE-ProRule" id="PRU00983"/>
    </source>
</evidence>
<dbReference type="Proteomes" id="UP000279236">
    <property type="component" value="Unassembled WGS sequence"/>
</dbReference>
<dbReference type="InterPro" id="IPR043162">
    <property type="entry name" value="DOCK_C_lobe_C"/>
</dbReference>
<dbReference type="CDD" id="cd11684">
    <property type="entry name" value="DHR2_DOCK"/>
    <property type="match status" value="1"/>
</dbReference>
<evidence type="ECO:0000256" key="6">
    <source>
        <dbReference type="SAM" id="MobiDB-lite"/>
    </source>
</evidence>
<dbReference type="Gene3D" id="1.25.40.410">
    <property type="match status" value="1"/>
</dbReference>
<dbReference type="Pfam" id="PF16172">
    <property type="entry name" value="DOCK_N"/>
    <property type="match status" value="1"/>
</dbReference>
<dbReference type="Gene3D" id="2.60.40.150">
    <property type="entry name" value="C2 domain"/>
    <property type="match status" value="1"/>
</dbReference>
<feature type="region of interest" description="Disordered" evidence="6">
    <location>
        <begin position="1"/>
        <end position="21"/>
    </location>
</feature>
<dbReference type="GO" id="GO:0005737">
    <property type="term" value="C:cytoplasm"/>
    <property type="evidence" value="ECO:0007669"/>
    <property type="project" value="UniProtKB-SubCell"/>
</dbReference>
<dbReference type="Pfam" id="PF20421">
    <property type="entry name" value="DHR-2_Lobe_C"/>
    <property type="match status" value="1"/>
</dbReference>
<feature type="compositionally biased region" description="Low complexity" evidence="6">
    <location>
        <begin position="2181"/>
        <end position="2213"/>
    </location>
</feature>
<evidence type="ECO:0000256" key="3">
    <source>
        <dbReference type="ARBA" id="ARBA00022553"/>
    </source>
</evidence>
<feature type="compositionally biased region" description="Pro residues" evidence="6">
    <location>
        <begin position="2170"/>
        <end position="2180"/>
    </location>
</feature>
<comment type="subcellular location">
    <subcellularLocation>
        <location evidence="1">Cytoplasm</location>
    </subcellularLocation>
</comment>
<organism evidence="9 10">
    <name type="scientific">Apiotrichum porosum</name>
    <dbReference type="NCBI Taxonomy" id="105984"/>
    <lineage>
        <taxon>Eukaryota</taxon>
        <taxon>Fungi</taxon>
        <taxon>Dikarya</taxon>
        <taxon>Basidiomycota</taxon>
        <taxon>Agaricomycotina</taxon>
        <taxon>Tremellomycetes</taxon>
        <taxon>Trichosporonales</taxon>
        <taxon>Trichosporonaceae</taxon>
        <taxon>Apiotrichum</taxon>
    </lineage>
</organism>
<dbReference type="GO" id="GO:0005085">
    <property type="term" value="F:guanyl-nucleotide exchange factor activity"/>
    <property type="evidence" value="ECO:0007669"/>
    <property type="project" value="InterPro"/>
</dbReference>
<dbReference type="CDD" id="cd08679">
    <property type="entry name" value="C2_DOCK180_related"/>
    <property type="match status" value="1"/>
</dbReference>
<dbReference type="GO" id="GO:0005886">
    <property type="term" value="C:plasma membrane"/>
    <property type="evidence" value="ECO:0007669"/>
    <property type="project" value="TreeGrafter"/>
</dbReference>
<sequence>MALFNATGAGPSASAGPSRKTGMWEPLPHIYSGLVVHPFHPSSSSPPPSPTTTIRSQQQKNRFSWSGVPSSAAANDVFSAARGNPHEVSLDVGDEFFAFEEYHSGEDADDSVWYRGYIVQGVSLQQLMPSSDNPSGYPKVEPSVLIGIFPAAAVHVRRNAVTESEVLTIAYETAREMAEDRARQLRNEMESVREEEEDGDGGFLNGGASAVANGSASIIKRNRRPASLLLAQPREKEQPPLPALTAGDSTVAGQQWPLVDEIACAIREWYACLPTYLSMREYRLFNAVVQHIDALFLGRRQLLSQMLSGDELVRIRRECVSRLVKCNVAQGLEVIVRSLEDGSVVGIDKDRALTRSGWMGGVMAYKNQVQLAYIDLVPLDALFGKPNVPRPLAAIKGAPNMSQDPSRGGEVEKSTSPSGYHCLLDFRAFVASPCSPGETCELFFSLYSKAQGKFLTEEFCLILNHNGSPARDAERRLGKLRTLFADLRTDDVAPGTYLVCRIVRNGNMKMAAEASSVGQVETTRSSRANKRSSVLFSNHDPHSRRWRSSLSISDSVTDDSGSMVSGYEPKRTQTIDTLMSQSTAQGGRGTIRRPLGCAIFELPSISRLSGDASGDDLVMPIYVARDESTFATLHADIILHNDRMYEQSPRAQGIALGLRLFHGPIDQVIREHPALLLETPQTARLGFPDVVPPGLVRNDLYIKLWDASFSTMFPAGGTLRVRKTVAPIPASTQVSLEVRRADGTLVPDSLFAGGSGEPPSAQYNSIVYYHNDRPTFGELIKVALPQGSGDCHLYLSFKHRTREREGINGEGEKPFAFAYLPLFSHNASIKDGKHELVLYHMEKAAIQPTPNLYFEVPSTGEPKLSPESARYMTALRDRLSLRTFLCSTLHTQDDTLRALFAWQSADAAALCQTLQMFGFVGEDEIAKFLQPVLDALFAILVSHLGDRREEVDDLVFKGLIKVLSMATDRRFPSFDPIIAAYTSKHFAFASSAPHLLRAMKAVMGRPASQEYRSLLKVWHNVFRFVIRSRELDRSRGSSLGPTSAQMEADFKSQTRDILGEINEIMLRSDKALIGSQTLAVQHYADILPDLVQVFSPAEIVEMVIEFTDTLTRAQGNLAVYKLLLILQIVTTLLEFNETRADLIPAIVRWVKPHVGRYEEDLYSARGETQALKDSRQIKWLECNRLAVSVMAWTVNKLQELLDSPIIKSDPLALAQEEDNIEYCLSIFPGLLDSYHHLASDDTMALLERHLQSPTVWKDTPDTFPASHPFALVSHLPPPSLFGQEDDLPAAGTFKCALAEVAVVIFALVIAAPRNALVSWLEEKLDMDGVTSVKDMLKNSFNVFDSIIHFEAFPNQWLTLSGLAFTAVVRYFDPVIAFLSREDFVPPIEDMDRFDVELWTRCIELLCDLLSSPELALEEQGLQRRRAAWIIAGDLRDDGASLLRKLWNAIGWEAIDSRETSRYGGYQTRFTGLAERILTLCLSSHERLCESAVDILFSMIYAEYVLDGKFNTIQTEIFQKLEHLFTTRSSTASESVARAYFVSRLRAVFEATPEIDANFRTHVGTFLDQVELFIDLLMAVRDLPETPQWKEERVAATVRLMEFFSQVGRDDLYIRFVHHLVAINAAAGDWFGAGLALRMHADLYEWTVKGELVDEFSHGDIKVPAQSQFERKEAILYHVLDYLAEAEAYEQAAEICQELVTQHRLITFDVDRISELLIHEAKLWEQIGTSTRPKPEYFRVAYFGNFTSLDLDKEFIVRGAPWQRYVDFCETLQAKHPDAQIHRSKIPPSDSARYGTEPVIWVTSVAPAPDIKHPVFRKGVNPHVQAYYRANAVNKFETMRPYNIDPEERESVLQWLEKTTITTANDLPALQSRAEVIHIHHDHISPVDSAIVVVLRAERELRKLAEAVPVDVKLLGTALNGAVDSRVNGGIPVYKKHFLDEAYVDRHPGEAKNVATLRDAVLSYVRTIQKGLRAHASVNKDIAFHEALRTLYNKAYAEEILILPPMSDDDGMLSPLSPIARSTRDVSPVIASLARVSSIPESDGTKSRDSYVLPALRVGPRGTMHQTQPSVTSVASASVASSAHGHSNSLRKASADGGLPGILLTHTSGLQRSGSRRTNGNGHIPRASDDSQSVTPSTAKVPPQFQRSFSMASAVTSRMSMSMSEAGDRPMTPPAWSPAPAPASSLSVPQATTPLPTTPTTPTGPAVASAPPSAMRATPSTRASMMSGSPGAGADRNGAPAPAGPVAAAAAAAKRENTLKRFGSLLRR</sequence>
<dbReference type="RefSeq" id="XP_028479914.1">
    <property type="nucleotide sequence ID" value="XM_028616057.1"/>
</dbReference>
<evidence type="ECO:0000259" key="8">
    <source>
        <dbReference type="PROSITE" id="PS51651"/>
    </source>
</evidence>
<reference evidence="9 10" key="1">
    <citation type="submission" date="2018-11" db="EMBL/GenBank/DDBJ databases">
        <title>Genome sequence of Apiotrichum porosum DSM 27194.</title>
        <authorList>
            <person name="Aliyu H."/>
            <person name="Gorte O."/>
            <person name="Ochsenreither K."/>
        </authorList>
    </citation>
    <scope>NUCLEOTIDE SEQUENCE [LARGE SCALE GENOMIC DNA]</scope>
    <source>
        <strain evidence="9 10">DSM 27194</strain>
    </source>
</reference>
<feature type="compositionally biased region" description="Low complexity" evidence="6">
    <location>
        <begin position="2069"/>
        <end position="2082"/>
    </location>
</feature>
<evidence type="ECO:0008006" key="11">
    <source>
        <dbReference type="Google" id="ProtNLM"/>
    </source>
</evidence>
<dbReference type="InterPro" id="IPR027007">
    <property type="entry name" value="C2_DOCK-type_domain"/>
</dbReference>
<dbReference type="GeneID" id="39584765"/>
<feature type="compositionally biased region" description="Polar residues" evidence="6">
    <location>
        <begin position="2217"/>
        <end position="2226"/>
    </location>
</feature>
<gene>
    <name evidence="9" type="ORF">EHS24_000222</name>
</gene>
<feature type="compositionally biased region" description="Polar residues" evidence="6">
    <location>
        <begin position="2144"/>
        <end position="2162"/>
    </location>
</feature>
<dbReference type="InterPro" id="IPR035892">
    <property type="entry name" value="C2_domain_sf"/>
</dbReference>
<dbReference type="InterPro" id="IPR026791">
    <property type="entry name" value="DOCK"/>
</dbReference>
<dbReference type="InterPro" id="IPR056372">
    <property type="entry name" value="TPR_DOCK"/>
</dbReference>
<feature type="compositionally biased region" description="Low complexity" evidence="6">
    <location>
        <begin position="8"/>
        <end position="18"/>
    </location>
</feature>
<dbReference type="InterPro" id="IPR046773">
    <property type="entry name" value="DOCKER_Lobe_C"/>
</dbReference>
<dbReference type="GO" id="GO:0031267">
    <property type="term" value="F:small GTPase binding"/>
    <property type="evidence" value="ECO:0007669"/>
    <property type="project" value="TreeGrafter"/>
</dbReference>
<dbReference type="EMBL" id="RSCE01000001">
    <property type="protein sequence ID" value="RSH87706.1"/>
    <property type="molecule type" value="Genomic_DNA"/>
</dbReference>
<evidence type="ECO:0000259" key="7">
    <source>
        <dbReference type="PROSITE" id="PS51650"/>
    </source>
</evidence>
<evidence type="ECO:0000313" key="9">
    <source>
        <dbReference type="EMBL" id="RSH87706.1"/>
    </source>
</evidence>
<comment type="similarity">
    <text evidence="4">Belongs to the DOCK family.</text>
</comment>
<feature type="domain" description="DOCKER" evidence="8">
    <location>
        <begin position="1603"/>
        <end position="2011"/>
    </location>
</feature>
<feature type="domain" description="C2 DOCK-type" evidence="7">
    <location>
        <begin position="697"/>
        <end position="886"/>
    </location>
</feature>
<dbReference type="InterPro" id="IPR027357">
    <property type="entry name" value="DOCKER_dom"/>
</dbReference>
<dbReference type="Gene3D" id="1.20.1270.350">
    <property type="entry name" value="Dedicator of cytokinesis N-terminal subdomain"/>
    <property type="match status" value="1"/>
</dbReference>
<keyword evidence="5" id="KW-0175">Coiled coil</keyword>
<dbReference type="OrthoDB" id="18896at2759"/>
<keyword evidence="10" id="KW-1185">Reference proteome</keyword>
<feature type="region of interest" description="Disordered" evidence="6">
    <location>
        <begin position="2058"/>
        <end position="2245"/>
    </location>
</feature>
<dbReference type="PANTHER" id="PTHR45653">
    <property type="entry name" value="DEDICATOR OF CYTOKINESIS"/>
    <property type="match status" value="1"/>
</dbReference>
<comment type="caution">
    <text evidence="9">The sequence shown here is derived from an EMBL/GenBank/DDBJ whole genome shotgun (WGS) entry which is preliminary data.</text>
</comment>
<feature type="compositionally biased region" description="Polar residues" evidence="6">
    <location>
        <begin position="54"/>
        <end position="68"/>
    </location>
</feature>
<evidence type="ECO:0000256" key="5">
    <source>
        <dbReference type="SAM" id="Coils"/>
    </source>
</evidence>
<name>A0A427Y9E5_9TREE</name>